<dbReference type="SUPFAM" id="SSF88659">
    <property type="entry name" value="Sigma3 and sigma4 domains of RNA polymerase sigma factors"/>
    <property type="match status" value="2"/>
</dbReference>
<dbReference type="Proteomes" id="UP000199103">
    <property type="component" value="Chromosome I"/>
</dbReference>
<dbReference type="NCBIfam" id="TIGR02937">
    <property type="entry name" value="sigma70-ECF"/>
    <property type="match status" value="1"/>
</dbReference>
<dbReference type="Gene3D" id="1.10.10.10">
    <property type="entry name" value="Winged helix-like DNA-binding domain superfamily/Winged helix DNA-binding domain"/>
    <property type="match status" value="2"/>
</dbReference>
<dbReference type="Pfam" id="PF04545">
    <property type="entry name" value="Sigma70_r4"/>
    <property type="match status" value="1"/>
</dbReference>
<dbReference type="PRINTS" id="PR00046">
    <property type="entry name" value="SIGMA70FCT"/>
</dbReference>
<dbReference type="PROSITE" id="PS00715">
    <property type="entry name" value="SIGMA70_1"/>
    <property type="match status" value="1"/>
</dbReference>
<dbReference type="PANTHER" id="PTHR30603:SF47">
    <property type="entry name" value="RNA POLYMERASE SIGMA FACTOR SIGD, CHLOROPLASTIC"/>
    <property type="match status" value="1"/>
</dbReference>
<accession>A0A1H1YWI7</accession>
<evidence type="ECO:0000256" key="2">
    <source>
        <dbReference type="ARBA" id="ARBA00023082"/>
    </source>
</evidence>
<dbReference type="PANTHER" id="PTHR30603">
    <property type="entry name" value="RNA POLYMERASE SIGMA FACTOR RPO"/>
    <property type="match status" value="1"/>
</dbReference>
<dbReference type="OrthoDB" id="3745243at2"/>
<dbReference type="EMBL" id="LT629772">
    <property type="protein sequence ID" value="SDT25814.1"/>
    <property type="molecule type" value="Genomic_DNA"/>
</dbReference>
<dbReference type="InterPro" id="IPR007630">
    <property type="entry name" value="RNA_pol_sigma70_r4"/>
</dbReference>
<dbReference type="CDD" id="cd06171">
    <property type="entry name" value="Sigma70_r4"/>
    <property type="match status" value="1"/>
</dbReference>
<keyword evidence="3" id="KW-0238">DNA-binding</keyword>
<keyword evidence="7" id="KW-1185">Reference proteome</keyword>
<dbReference type="Pfam" id="PF04542">
    <property type="entry name" value="Sigma70_r2"/>
    <property type="match status" value="1"/>
</dbReference>
<dbReference type="InterPro" id="IPR013325">
    <property type="entry name" value="RNA_pol_sigma_r2"/>
</dbReference>
<dbReference type="STRING" id="630515.SAMN04489812_4825"/>
<proteinExistence type="predicted"/>
<protein>
    <submittedName>
        <fullName evidence="6">RNA polymerase primary sigma factor</fullName>
    </submittedName>
</protein>
<evidence type="ECO:0000259" key="5">
    <source>
        <dbReference type="PROSITE" id="PS00715"/>
    </source>
</evidence>
<evidence type="ECO:0000313" key="6">
    <source>
        <dbReference type="EMBL" id="SDT25814.1"/>
    </source>
</evidence>
<reference evidence="6 7" key="1">
    <citation type="submission" date="2016-10" db="EMBL/GenBank/DDBJ databases">
        <authorList>
            <person name="de Groot N.N."/>
        </authorList>
    </citation>
    <scope>NUCLEOTIDE SEQUENCE [LARGE SCALE GENOMIC DNA]</scope>
    <source>
        <strain evidence="6 7">DSM 21800</strain>
    </source>
</reference>
<gene>
    <name evidence="6" type="ORF">SAMN04489812_4825</name>
</gene>
<feature type="domain" description="RNA polymerase sigma-70" evidence="5">
    <location>
        <begin position="99"/>
        <end position="112"/>
    </location>
</feature>
<keyword evidence="4" id="KW-0804">Transcription</keyword>
<sequence length="298" mass="32694">MTVVGGSRISRRVGGEIGLVLPRSLLTAAEEAELAAQMEAGVLAADARATGAGVASTAELIMLEWLGQRAVQRFVESNLRLVAMVSRKESLRSGLAEGDLFQEGCLGLLEGIRRFDHRRGLRFATYALYWIRAYIGALTANRAGELNLPSGRAEEARAIRGEQGMLSQELGREASAAELAAWLGRKRSEVSMLLAFGADRRVDLNDSEVPDVPDAQAEADFEGVLRWRIPGRDLLCGLAETDRQVIELRYGFVDGVEHSLSDIARRLGLPRSRVRRHQQQALEELRASCPQQAIAHLR</sequence>
<dbReference type="GO" id="GO:0003677">
    <property type="term" value="F:DNA binding"/>
    <property type="evidence" value="ECO:0007669"/>
    <property type="project" value="UniProtKB-KW"/>
</dbReference>
<organism evidence="6 7">
    <name type="scientific">Microlunatus soli</name>
    <dbReference type="NCBI Taxonomy" id="630515"/>
    <lineage>
        <taxon>Bacteria</taxon>
        <taxon>Bacillati</taxon>
        <taxon>Actinomycetota</taxon>
        <taxon>Actinomycetes</taxon>
        <taxon>Propionibacteriales</taxon>
        <taxon>Propionibacteriaceae</taxon>
        <taxon>Microlunatus</taxon>
    </lineage>
</organism>
<dbReference type="SUPFAM" id="SSF88946">
    <property type="entry name" value="Sigma2 domain of RNA polymerase sigma factors"/>
    <property type="match status" value="1"/>
</dbReference>
<dbReference type="RefSeq" id="WP_157683673.1">
    <property type="nucleotide sequence ID" value="NZ_LT629772.1"/>
</dbReference>
<evidence type="ECO:0000256" key="1">
    <source>
        <dbReference type="ARBA" id="ARBA00023015"/>
    </source>
</evidence>
<evidence type="ECO:0000313" key="7">
    <source>
        <dbReference type="Proteomes" id="UP000199103"/>
    </source>
</evidence>
<name>A0A1H1YWI7_9ACTN</name>
<dbReference type="InterPro" id="IPR000943">
    <property type="entry name" value="RNA_pol_sigma70"/>
</dbReference>
<dbReference type="AlphaFoldDB" id="A0A1H1YWI7"/>
<dbReference type="InterPro" id="IPR014284">
    <property type="entry name" value="RNA_pol_sigma-70_dom"/>
</dbReference>
<keyword evidence="2" id="KW-0731">Sigma factor</keyword>
<dbReference type="InterPro" id="IPR036388">
    <property type="entry name" value="WH-like_DNA-bd_sf"/>
</dbReference>
<dbReference type="Gene3D" id="1.10.601.10">
    <property type="entry name" value="RNA Polymerase Primary Sigma Factor"/>
    <property type="match status" value="1"/>
</dbReference>
<dbReference type="GO" id="GO:0006352">
    <property type="term" value="P:DNA-templated transcription initiation"/>
    <property type="evidence" value="ECO:0007669"/>
    <property type="project" value="InterPro"/>
</dbReference>
<evidence type="ECO:0000256" key="4">
    <source>
        <dbReference type="ARBA" id="ARBA00023163"/>
    </source>
</evidence>
<dbReference type="InterPro" id="IPR013324">
    <property type="entry name" value="RNA_pol_sigma_r3/r4-like"/>
</dbReference>
<keyword evidence="1" id="KW-0805">Transcription regulation</keyword>
<dbReference type="InterPro" id="IPR007627">
    <property type="entry name" value="RNA_pol_sigma70_r2"/>
</dbReference>
<evidence type="ECO:0000256" key="3">
    <source>
        <dbReference type="ARBA" id="ARBA00023125"/>
    </source>
</evidence>
<dbReference type="InterPro" id="IPR050239">
    <property type="entry name" value="Sigma-70_RNA_pol_init_factors"/>
</dbReference>
<dbReference type="GO" id="GO:0016987">
    <property type="term" value="F:sigma factor activity"/>
    <property type="evidence" value="ECO:0007669"/>
    <property type="project" value="UniProtKB-KW"/>
</dbReference>